<feature type="compositionally biased region" description="Polar residues" evidence="2">
    <location>
        <begin position="332"/>
        <end position="343"/>
    </location>
</feature>
<organism evidence="6 7">
    <name type="scientific">Anopheles culicifacies</name>
    <dbReference type="NCBI Taxonomy" id="139723"/>
    <lineage>
        <taxon>Eukaryota</taxon>
        <taxon>Metazoa</taxon>
        <taxon>Ecdysozoa</taxon>
        <taxon>Arthropoda</taxon>
        <taxon>Hexapoda</taxon>
        <taxon>Insecta</taxon>
        <taxon>Pterygota</taxon>
        <taxon>Neoptera</taxon>
        <taxon>Endopterygota</taxon>
        <taxon>Diptera</taxon>
        <taxon>Nematocera</taxon>
        <taxon>Culicoidea</taxon>
        <taxon>Culicidae</taxon>
        <taxon>Anophelinae</taxon>
        <taxon>Anopheles</taxon>
        <taxon>culicifacies species complex</taxon>
    </lineage>
</organism>
<evidence type="ECO:0000256" key="4">
    <source>
        <dbReference type="SAM" id="SignalP"/>
    </source>
</evidence>
<dbReference type="FunFam" id="2.60.40.10:FF:001386">
    <property type="entry name" value="Receptor-type tyrosine-protein phosphatase gamma"/>
    <property type="match status" value="1"/>
</dbReference>
<dbReference type="CDD" id="cd00063">
    <property type="entry name" value="FN3"/>
    <property type="match status" value="2"/>
</dbReference>
<dbReference type="InterPro" id="IPR036116">
    <property type="entry name" value="FN3_sf"/>
</dbReference>
<keyword evidence="3" id="KW-1133">Transmembrane helix</keyword>
<accession>A0A182MLX9</accession>
<dbReference type="VEuPathDB" id="VectorBase:ACUA021429"/>
<dbReference type="Proteomes" id="UP000075883">
    <property type="component" value="Unassembled WGS sequence"/>
</dbReference>
<dbReference type="PROSITE" id="PS50853">
    <property type="entry name" value="FN3"/>
    <property type="match status" value="2"/>
</dbReference>
<dbReference type="InterPro" id="IPR003961">
    <property type="entry name" value="FN3_dom"/>
</dbReference>
<dbReference type="PANTHER" id="PTHR13817:SF173">
    <property type="entry name" value="FRAZZLED"/>
    <property type="match status" value="1"/>
</dbReference>
<dbReference type="InterPro" id="IPR013783">
    <property type="entry name" value="Ig-like_fold"/>
</dbReference>
<dbReference type="PANTHER" id="PTHR13817">
    <property type="entry name" value="TITIN"/>
    <property type="match status" value="1"/>
</dbReference>
<dbReference type="AlphaFoldDB" id="A0A182MLX9"/>
<keyword evidence="3" id="KW-0472">Membrane</keyword>
<feature type="chain" id="PRO_5008128513" description="Fibronectin type-III domain-containing protein" evidence="4">
    <location>
        <begin position="23"/>
        <end position="370"/>
    </location>
</feature>
<keyword evidence="4" id="KW-0732">Signal</keyword>
<protein>
    <recommendedName>
        <fullName evidence="5">Fibronectin type-III domain-containing protein</fullName>
    </recommendedName>
</protein>
<feature type="domain" description="Fibronectin type-III" evidence="5">
    <location>
        <begin position="163"/>
        <end position="266"/>
    </location>
</feature>
<dbReference type="SUPFAM" id="SSF49265">
    <property type="entry name" value="Fibronectin type III"/>
    <property type="match status" value="1"/>
</dbReference>
<dbReference type="Gene3D" id="2.60.40.10">
    <property type="entry name" value="Immunoglobulins"/>
    <property type="match status" value="2"/>
</dbReference>
<feature type="domain" description="Fibronectin type-III" evidence="5">
    <location>
        <begin position="63"/>
        <end position="161"/>
    </location>
</feature>
<dbReference type="EnsemblMetazoa" id="ACUA021429-RA">
    <property type="protein sequence ID" value="ACUA021429-PA"/>
    <property type="gene ID" value="ACUA021429"/>
</dbReference>
<dbReference type="EMBL" id="AXCM01012666">
    <property type="status" value="NOT_ANNOTATED_CDS"/>
    <property type="molecule type" value="Genomic_DNA"/>
</dbReference>
<dbReference type="STRING" id="139723.A0A182MLX9"/>
<evidence type="ECO:0000256" key="2">
    <source>
        <dbReference type="SAM" id="MobiDB-lite"/>
    </source>
</evidence>
<keyword evidence="3" id="KW-0812">Transmembrane</keyword>
<feature type="region of interest" description="Disordered" evidence="2">
    <location>
        <begin position="317"/>
        <end position="343"/>
    </location>
</feature>
<evidence type="ECO:0000313" key="6">
    <source>
        <dbReference type="EnsemblMetazoa" id="ACUA021429-PA"/>
    </source>
</evidence>
<name>A0A182MLX9_9DIPT</name>
<dbReference type="SMART" id="SM00060">
    <property type="entry name" value="FN3"/>
    <property type="match status" value="2"/>
</dbReference>
<evidence type="ECO:0000259" key="5">
    <source>
        <dbReference type="PROSITE" id="PS50853"/>
    </source>
</evidence>
<dbReference type="InterPro" id="IPR050964">
    <property type="entry name" value="Striated_Muscle_Regulatory"/>
</dbReference>
<evidence type="ECO:0000256" key="1">
    <source>
        <dbReference type="ARBA" id="ARBA00022737"/>
    </source>
</evidence>
<keyword evidence="7" id="KW-1185">Reference proteome</keyword>
<proteinExistence type="predicted"/>
<feature type="transmembrane region" description="Helical" evidence="3">
    <location>
        <begin position="285"/>
        <end position="308"/>
    </location>
</feature>
<evidence type="ECO:0000256" key="3">
    <source>
        <dbReference type="SAM" id="Phobius"/>
    </source>
</evidence>
<feature type="signal peptide" evidence="4">
    <location>
        <begin position="1"/>
        <end position="22"/>
    </location>
</feature>
<reference evidence="7" key="1">
    <citation type="submission" date="2013-09" db="EMBL/GenBank/DDBJ databases">
        <title>The Genome Sequence of Anopheles culicifacies species A.</title>
        <authorList>
            <consortium name="The Broad Institute Genomics Platform"/>
            <person name="Neafsey D.E."/>
            <person name="Besansky N."/>
            <person name="Howell P."/>
            <person name="Walton C."/>
            <person name="Young S.K."/>
            <person name="Zeng Q."/>
            <person name="Gargeya S."/>
            <person name="Fitzgerald M."/>
            <person name="Haas B."/>
            <person name="Abouelleil A."/>
            <person name="Allen A.W."/>
            <person name="Alvarado L."/>
            <person name="Arachchi H.M."/>
            <person name="Berlin A.M."/>
            <person name="Chapman S.B."/>
            <person name="Gainer-Dewar J."/>
            <person name="Goldberg J."/>
            <person name="Griggs A."/>
            <person name="Gujja S."/>
            <person name="Hansen M."/>
            <person name="Howarth C."/>
            <person name="Imamovic A."/>
            <person name="Ireland A."/>
            <person name="Larimer J."/>
            <person name="McCowan C."/>
            <person name="Murphy C."/>
            <person name="Pearson M."/>
            <person name="Poon T.W."/>
            <person name="Priest M."/>
            <person name="Roberts A."/>
            <person name="Saif S."/>
            <person name="Shea T."/>
            <person name="Sisk P."/>
            <person name="Sykes S."/>
            <person name="Wortman J."/>
            <person name="Nusbaum C."/>
            <person name="Birren B."/>
        </authorList>
    </citation>
    <scope>NUCLEOTIDE SEQUENCE [LARGE SCALE GENOMIC DNA]</scope>
    <source>
        <strain evidence="7">A-37</strain>
    </source>
</reference>
<evidence type="ECO:0000313" key="7">
    <source>
        <dbReference type="Proteomes" id="UP000075883"/>
    </source>
</evidence>
<dbReference type="Pfam" id="PF00041">
    <property type="entry name" value="fn3"/>
    <property type="match status" value="2"/>
</dbReference>
<keyword evidence="1" id="KW-0677">Repeat</keyword>
<reference evidence="6" key="2">
    <citation type="submission" date="2020-05" db="UniProtKB">
        <authorList>
            <consortium name="EnsemblMetazoa"/>
        </authorList>
    </citation>
    <scope>IDENTIFICATION</scope>
    <source>
        <strain evidence="6">A-37</strain>
    </source>
</reference>
<sequence>MFVLFHIFIRYGVFVPWSGWLADEISAPVFKQIQKIRMTPEYSKWFWTILGVRKRFQTPVPTKPRNLSVLEITSTTIRISWLEPEKRNGVIHGYRVYYVYQNQTLLHLPILKNDAAQNSVFYYTLTNLKPYTDYRIIVTAFTLKYDGEPSEVSLRTDVGGPSPPKVLNLTCHSLDSLFFSWRIPRVYHSSIDFYIVNYRNLDYEDVHERRLSANASINDLSMVIHNLTTNSAYEVKVRAATVSTVNPKKVVLGTYCEPIKITLRANCEQYQPPPLRHNPYVDQELVILAGIVIGCFGLLLIILAIVLWRKCFHASYDAGGQRPSERNDHKPVQSNGWKTSCDSNGIVQTSIPSEEYINGQQQAMIDRFHR</sequence>